<evidence type="ECO:0000313" key="2">
    <source>
        <dbReference type="Proteomes" id="UP001459714"/>
    </source>
</evidence>
<comment type="caution">
    <text evidence="1">The sequence shown here is derived from an EMBL/GenBank/DDBJ whole genome shotgun (WGS) entry which is preliminary data.</text>
</comment>
<accession>A0ABU9K379</accession>
<keyword evidence="2" id="KW-1185">Reference proteome</keyword>
<gene>
    <name evidence="1" type="ORF">NST17_20690</name>
</gene>
<sequence length="117" mass="13889">MRPNIPEELYKQIDEKIYLDLEVHILNKRFTKAEKEGNNGFATYIENLIIQTTNKRKEVNDLLKNEGVKILDPVADDDFVEYKFYQKKLGGIAEGSMRYWKPAMKLNLKNRMSVYWK</sequence>
<reference evidence="1 2" key="1">
    <citation type="submission" date="2024-03" db="EMBL/GenBank/DDBJ databases">
        <title>Bacilli Hybrid Assemblies.</title>
        <authorList>
            <person name="Kovac J."/>
        </authorList>
    </citation>
    <scope>NUCLEOTIDE SEQUENCE [LARGE SCALE GENOMIC DNA]</scope>
    <source>
        <strain evidence="1 2">FSL M8-0022</strain>
    </source>
</reference>
<dbReference type="RefSeq" id="WP_342021182.1">
    <property type="nucleotide sequence ID" value="NZ_JBBYAK010000003.1"/>
</dbReference>
<protein>
    <submittedName>
        <fullName evidence="1">Uncharacterized protein</fullName>
    </submittedName>
</protein>
<dbReference type="Pfam" id="PF26325">
    <property type="entry name" value="YhjD"/>
    <property type="match status" value="1"/>
</dbReference>
<dbReference type="InterPro" id="IPR058600">
    <property type="entry name" value="YhjD-like"/>
</dbReference>
<organism evidence="1 2">
    <name type="scientific">Caldifermentibacillus hisashii</name>
    <dbReference type="NCBI Taxonomy" id="996558"/>
    <lineage>
        <taxon>Bacteria</taxon>
        <taxon>Bacillati</taxon>
        <taxon>Bacillota</taxon>
        <taxon>Bacilli</taxon>
        <taxon>Bacillales</taxon>
        <taxon>Bacillaceae</taxon>
        <taxon>Caldifermentibacillus</taxon>
    </lineage>
</organism>
<evidence type="ECO:0000313" key="1">
    <source>
        <dbReference type="EMBL" id="MEL3959574.1"/>
    </source>
</evidence>
<dbReference type="EMBL" id="JBBYAK010000003">
    <property type="protein sequence ID" value="MEL3959574.1"/>
    <property type="molecule type" value="Genomic_DNA"/>
</dbReference>
<name>A0ABU9K379_9BACI</name>
<proteinExistence type="predicted"/>
<dbReference type="Proteomes" id="UP001459714">
    <property type="component" value="Unassembled WGS sequence"/>
</dbReference>